<evidence type="ECO:0000256" key="2">
    <source>
        <dbReference type="SAM" id="MobiDB-lite"/>
    </source>
</evidence>
<feature type="compositionally biased region" description="Polar residues" evidence="2">
    <location>
        <begin position="140"/>
        <end position="160"/>
    </location>
</feature>
<proteinExistence type="predicted"/>
<evidence type="ECO:0000313" key="3">
    <source>
        <dbReference type="EMBL" id="KZT57277.1"/>
    </source>
</evidence>
<gene>
    <name evidence="3" type="ORF">CALCODRAFT_496411</name>
</gene>
<keyword evidence="1" id="KW-0175">Coiled coil</keyword>
<dbReference type="AlphaFoldDB" id="A0A165FW62"/>
<dbReference type="EMBL" id="KV423966">
    <property type="protein sequence ID" value="KZT57277.1"/>
    <property type="molecule type" value="Genomic_DNA"/>
</dbReference>
<organism evidence="3 4">
    <name type="scientific">Calocera cornea HHB12733</name>
    <dbReference type="NCBI Taxonomy" id="1353952"/>
    <lineage>
        <taxon>Eukaryota</taxon>
        <taxon>Fungi</taxon>
        <taxon>Dikarya</taxon>
        <taxon>Basidiomycota</taxon>
        <taxon>Agaricomycotina</taxon>
        <taxon>Dacrymycetes</taxon>
        <taxon>Dacrymycetales</taxon>
        <taxon>Dacrymycetaceae</taxon>
        <taxon>Calocera</taxon>
    </lineage>
</organism>
<accession>A0A165FW62</accession>
<keyword evidence="4" id="KW-1185">Reference proteome</keyword>
<feature type="region of interest" description="Disordered" evidence="2">
    <location>
        <begin position="107"/>
        <end position="225"/>
    </location>
</feature>
<protein>
    <submittedName>
        <fullName evidence="3">Uncharacterized protein</fullName>
    </submittedName>
</protein>
<dbReference type="Proteomes" id="UP000076842">
    <property type="component" value="Unassembled WGS sequence"/>
</dbReference>
<feature type="coiled-coil region" evidence="1">
    <location>
        <begin position="8"/>
        <end position="42"/>
    </location>
</feature>
<evidence type="ECO:0000256" key="1">
    <source>
        <dbReference type="SAM" id="Coils"/>
    </source>
</evidence>
<dbReference type="InParanoid" id="A0A165FW62"/>
<name>A0A165FW62_9BASI</name>
<reference evidence="3 4" key="1">
    <citation type="journal article" date="2016" name="Mol. Biol. Evol.">
        <title>Comparative Genomics of Early-Diverging Mushroom-Forming Fungi Provides Insights into the Origins of Lignocellulose Decay Capabilities.</title>
        <authorList>
            <person name="Nagy L.G."/>
            <person name="Riley R."/>
            <person name="Tritt A."/>
            <person name="Adam C."/>
            <person name="Daum C."/>
            <person name="Floudas D."/>
            <person name="Sun H."/>
            <person name="Yadav J.S."/>
            <person name="Pangilinan J."/>
            <person name="Larsson K.H."/>
            <person name="Matsuura K."/>
            <person name="Barry K."/>
            <person name="Labutti K."/>
            <person name="Kuo R."/>
            <person name="Ohm R.A."/>
            <person name="Bhattacharya S.S."/>
            <person name="Shirouzu T."/>
            <person name="Yoshinaga Y."/>
            <person name="Martin F.M."/>
            <person name="Grigoriev I.V."/>
            <person name="Hibbett D.S."/>
        </authorList>
    </citation>
    <scope>NUCLEOTIDE SEQUENCE [LARGE SCALE GENOMIC DNA]</scope>
    <source>
        <strain evidence="3 4">HHB12733</strain>
    </source>
</reference>
<evidence type="ECO:0000313" key="4">
    <source>
        <dbReference type="Proteomes" id="UP000076842"/>
    </source>
</evidence>
<sequence>MSEADIVYAAIEAHYKAVENEKEQLEKDIEEKNIALKTIADLRDAAVNKLSVLDDEYATAEKGLQAADVARAQYFVLLNKRQPADRHIDPAVTDAFTASAKLLRGDSEKKNGLSGTAGLVTSATDEKKTSAKRKVPPESCDSTDVTAPKKLTTSKGSGQAKTKLPAARKQARKPRKAPDRDSIPIPSSDSFTGPFPTSPSITSESTVDKLEPSPSAECRAESVEL</sequence>